<proteinExistence type="predicted"/>
<keyword evidence="1" id="KW-0732">Signal</keyword>
<feature type="signal peptide" evidence="1">
    <location>
        <begin position="1"/>
        <end position="23"/>
    </location>
</feature>
<feature type="chain" id="PRO_5016612915" description="Late embryogenesis abundant protein LEA-2 subgroup domain-containing protein" evidence="1">
    <location>
        <begin position="24"/>
        <end position="178"/>
    </location>
</feature>
<name>A0A369JFI8_HYPMA</name>
<dbReference type="InParanoid" id="A0A369JFI8"/>
<protein>
    <recommendedName>
        <fullName evidence="4">Late embryogenesis abundant protein LEA-2 subgroup domain-containing protein</fullName>
    </recommendedName>
</protein>
<accession>A0A369JFI8</accession>
<dbReference type="OrthoDB" id="3251634at2759"/>
<gene>
    <name evidence="2" type="ORF">Hypma_013423</name>
</gene>
<sequence>MRIISVLVSIVTLFFLCVGAAPAQSAALAGLSIGDIINALNIGLVERLHAIITLDTFVTNIISVDFDAKNPLPIELTIDRVVSSAGLNGTVFATFDRTFEKPVVVPIFGTKNSGVFGNVLLTKGVEASLDIIPFGVLDLITADVYIRAGTIFGKLGIPITLDGLQQSNIPTTYDLVLS</sequence>
<keyword evidence="3" id="KW-1185">Reference proteome</keyword>
<evidence type="ECO:0000313" key="2">
    <source>
        <dbReference type="EMBL" id="RDB19367.1"/>
    </source>
</evidence>
<dbReference type="EMBL" id="LUEZ02000080">
    <property type="protein sequence ID" value="RDB19367.1"/>
    <property type="molecule type" value="Genomic_DNA"/>
</dbReference>
<comment type="caution">
    <text evidence="2">The sequence shown here is derived from an EMBL/GenBank/DDBJ whole genome shotgun (WGS) entry which is preliminary data.</text>
</comment>
<evidence type="ECO:0000256" key="1">
    <source>
        <dbReference type="SAM" id="SignalP"/>
    </source>
</evidence>
<evidence type="ECO:0000313" key="3">
    <source>
        <dbReference type="Proteomes" id="UP000076154"/>
    </source>
</evidence>
<organism evidence="2 3">
    <name type="scientific">Hypsizygus marmoreus</name>
    <name type="common">White beech mushroom</name>
    <name type="synonym">Agaricus marmoreus</name>
    <dbReference type="NCBI Taxonomy" id="39966"/>
    <lineage>
        <taxon>Eukaryota</taxon>
        <taxon>Fungi</taxon>
        <taxon>Dikarya</taxon>
        <taxon>Basidiomycota</taxon>
        <taxon>Agaricomycotina</taxon>
        <taxon>Agaricomycetes</taxon>
        <taxon>Agaricomycetidae</taxon>
        <taxon>Agaricales</taxon>
        <taxon>Tricholomatineae</taxon>
        <taxon>Lyophyllaceae</taxon>
        <taxon>Hypsizygus</taxon>
    </lineage>
</organism>
<dbReference type="Proteomes" id="UP000076154">
    <property type="component" value="Unassembled WGS sequence"/>
</dbReference>
<reference evidence="2" key="1">
    <citation type="submission" date="2018-04" db="EMBL/GenBank/DDBJ databases">
        <title>Whole genome sequencing of Hypsizygus marmoreus.</title>
        <authorList>
            <person name="Choi I.-G."/>
            <person name="Min B."/>
            <person name="Kim J.-G."/>
            <person name="Kim S."/>
            <person name="Oh Y.-L."/>
            <person name="Kong W.-S."/>
            <person name="Park H."/>
            <person name="Jeong J."/>
            <person name="Song E.-S."/>
        </authorList>
    </citation>
    <scope>NUCLEOTIDE SEQUENCE [LARGE SCALE GENOMIC DNA]</scope>
    <source>
        <strain evidence="2">51987-8</strain>
    </source>
</reference>
<evidence type="ECO:0008006" key="4">
    <source>
        <dbReference type="Google" id="ProtNLM"/>
    </source>
</evidence>
<dbReference type="AlphaFoldDB" id="A0A369JFI8"/>